<dbReference type="PANTHER" id="PTHR24031">
    <property type="entry name" value="RNA HELICASE"/>
    <property type="match status" value="1"/>
</dbReference>
<evidence type="ECO:0000256" key="9">
    <source>
        <dbReference type="RuleBase" id="RU365068"/>
    </source>
</evidence>
<feature type="region of interest" description="Disordered" evidence="10">
    <location>
        <begin position="17"/>
        <end position="120"/>
    </location>
</feature>
<accession>A0AAV5GA83</accession>
<dbReference type="SUPFAM" id="SSF52540">
    <property type="entry name" value="P-loop containing nucleoside triphosphate hydrolases"/>
    <property type="match status" value="1"/>
</dbReference>
<dbReference type="SMART" id="SM00487">
    <property type="entry name" value="DEXDc"/>
    <property type="match status" value="1"/>
</dbReference>
<dbReference type="EC" id="3.6.4.13" evidence="9"/>
<dbReference type="AlphaFoldDB" id="A0AAV5GA83"/>
<feature type="compositionally biased region" description="Gly residues" evidence="10">
    <location>
        <begin position="100"/>
        <end position="109"/>
    </location>
</feature>
<evidence type="ECO:0000259" key="11">
    <source>
        <dbReference type="PROSITE" id="PS51192"/>
    </source>
</evidence>
<dbReference type="InterPro" id="IPR027417">
    <property type="entry name" value="P-loop_NTPase"/>
</dbReference>
<evidence type="ECO:0000256" key="1">
    <source>
        <dbReference type="ARBA" id="ARBA00004604"/>
    </source>
</evidence>
<evidence type="ECO:0000256" key="10">
    <source>
        <dbReference type="SAM" id="MobiDB-lite"/>
    </source>
</evidence>
<comment type="subcellular location">
    <subcellularLocation>
        <location evidence="1">Nucleus</location>
        <location evidence="1">Nucleolus</location>
    </subcellularLocation>
</comment>
<keyword evidence="4 9" id="KW-0547">Nucleotide-binding</keyword>
<dbReference type="Proteomes" id="UP001342314">
    <property type="component" value="Unassembled WGS sequence"/>
</dbReference>
<evidence type="ECO:0000313" key="13">
    <source>
        <dbReference type="EMBL" id="GJN89450.1"/>
    </source>
</evidence>
<feature type="region of interest" description="Disordered" evidence="10">
    <location>
        <begin position="904"/>
        <end position="926"/>
    </location>
</feature>
<evidence type="ECO:0000256" key="8">
    <source>
        <dbReference type="ARBA" id="ARBA00022884"/>
    </source>
</evidence>
<feature type="compositionally biased region" description="Low complexity" evidence="10">
    <location>
        <begin position="280"/>
        <end position="298"/>
    </location>
</feature>
<evidence type="ECO:0000256" key="5">
    <source>
        <dbReference type="ARBA" id="ARBA00022801"/>
    </source>
</evidence>
<dbReference type="SMART" id="SM00490">
    <property type="entry name" value="HELICc"/>
    <property type="match status" value="1"/>
</dbReference>
<dbReference type="PROSITE" id="PS51194">
    <property type="entry name" value="HELICASE_CTER"/>
    <property type="match status" value="1"/>
</dbReference>
<keyword evidence="8 9" id="KW-0694">RNA-binding</keyword>
<dbReference type="GO" id="GO:0003723">
    <property type="term" value="F:RNA binding"/>
    <property type="evidence" value="ECO:0007669"/>
    <property type="project" value="UniProtKB-UniRule"/>
</dbReference>
<protein>
    <recommendedName>
        <fullName evidence="9">ATP-dependent RNA helicase</fullName>
        <ecNumber evidence="9">3.6.4.13</ecNumber>
    </recommendedName>
</protein>
<sequence length="966" mass="101431">MHFWRDALADELVLNFDTASPNSAPARARTQQRNKGGRWTDRAKERKRGQIEQRRATRPDAHNPQQGGGAPPAAHKRKRDDDPDAGPAGDSRPAKHKGKGPAGAPGPAGKGRLEQAVGPAGKKQFISSLFTAEGLPEPAASTSTSTAPAVPAKPSNAPLTSAPVEDAPAADEHADADEGPDPAPELTKLGLMRELVAGLSGKLGITGPTACQAGAIPRLVPSASASAAQRKGKKRASIAADLDFAHDAILRAQTGSGKTLTFLLPMLQDILSLPPHLLRPASSSSSAPSSSSSAASSANPDRSIGTLALILAPTRELASQIHTVLSSLLSSLPSHASSPSRTFSISPRALTVGLLVGGANRTHEKRRLRKGCPIVVATPGRLLDHLKTTEAFRLAGEAPRSKGPAGRPAGKGANAAPLGQRGAMVAAAGERVGLRWLIVDECDRLMDLGFEEQMKGILEELERRSPSSSASLSAAADLRRRTILCSATASEGVDRLAGMALAQGGKEGEEMPIVGAREDVRVKEPARKDLTAAVAVKRGADADDGEEEGEEEEEEDAATADNKALSLPSGFTPPSQLQHHFIVVPPKLRFVTLVALLRKLLVKAQTGGANGRGAKVLVFMSCTDAVDFWWKALGHMKMGSAADEERDVEDEADDAEKDDKRLVSVHPLLPGTPIYRLHGSLPLQTRLASLGAFSGAYTIEDGKRKGQETDAGVLLCTSVAARGLDVKNVGCVVQVDMPTEGGVTEYVHRVGRTARAGAQGTAYSFLLPIESGYTSYLETGLNAAGERKVRLREVGVEQVLREGYGGEGREYETRATDVQMGFERWVNASEETAALARRAFQAHVRAYATHPSAEKSIFNTKALHLGHLAKSFGMREAPGAALASGGGGGGKKPATKKARMAAAAASTSAGTRVQPSGDGGFETGRRRKTLDAEARMKKLMQGPRANGGGEFQIAGNDMIAAIAKRK</sequence>
<feature type="compositionally biased region" description="Acidic residues" evidence="10">
    <location>
        <begin position="542"/>
        <end position="558"/>
    </location>
</feature>
<keyword evidence="3" id="KW-0698">rRNA processing</keyword>
<dbReference type="Pfam" id="PF00270">
    <property type="entry name" value="DEAD"/>
    <property type="match status" value="2"/>
</dbReference>
<evidence type="ECO:0000256" key="7">
    <source>
        <dbReference type="ARBA" id="ARBA00022840"/>
    </source>
</evidence>
<dbReference type="CDD" id="cd18787">
    <property type="entry name" value="SF2_C_DEAD"/>
    <property type="match status" value="1"/>
</dbReference>
<name>A0AAV5GA83_9BASI</name>
<dbReference type="Pfam" id="PF00271">
    <property type="entry name" value="Helicase_C"/>
    <property type="match status" value="1"/>
</dbReference>
<feature type="compositionally biased region" description="Polar residues" evidence="10">
    <location>
        <begin position="17"/>
        <end position="29"/>
    </location>
</feature>
<reference evidence="13 14" key="1">
    <citation type="submission" date="2021-12" db="EMBL/GenBank/DDBJ databases">
        <title>High titer production of polyol ester of fatty acids by Rhodotorula paludigena BS15 towards product separation-free biomass refinery.</title>
        <authorList>
            <person name="Mano J."/>
            <person name="Ono H."/>
            <person name="Tanaka T."/>
            <person name="Naito K."/>
            <person name="Sushida H."/>
            <person name="Ike M."/>
            <person name="Tokuyasu K."/>
            <person name="Kitaoka M."/>
        </authorList>
    </citation>
    <scope>NUCLEOTIDE SEQUENCE [LARGE SCALE GENOMIC DNA]</scope>
    <source>
        <strain evidence="13 14">BS15</strain>
    </source>
</reference>
<evidence type="ECO:0000256" key="2">
    <source>
        <dbReference type="ARBA" id="ARBA00022517"/>
    </source>
</evidence>
<feature type="region of interest" description="Disordered" evidence="10">
    <location>
        <begin position="279"/>
        <end position="300"/>
    </location>
</feature>
<keyword evidence="2" id="KW-0690">Ribosome biogenesis</keyword>
<feature type="domain" description="Helicase C-terminal" evidence="12">
    <location>
        <begin position="596"/>
        <end position="819"/>
    </location>
</feature>
<feature type="compositionally biased region" description="Low complexity" evidence="10">
    <location>
        <begin position="136"/>
        <end position="155"/>
    </location>
</feature>
<comment type="function">
    <text evidence="9">RNA helicase.</text>
</comment>
<dbReference type="GO" id="GO:0006364">
    <property type="term" value="P:rRNA processing"/>
    <property type="evidence" value="ECO:0007669"/>
    <property type="project" value="UniProtKB-KW"/>
</dbReference>
<dbReference type="PROSITE" id="PS51192">
    <property type="entry name" value="HELICASE_ATP_BIND_1"/>
    <property type="match status" value="1"/>
</dbReference>
<proteinExistence type="inferred from homology"/>
<evidence type="ECO:0000259" key="12">
    <source>
        <dbReference type="PROSITE" id="PS51194"/>
    </source>
</evidence>
<feature type="domain" description="Helicase ATP-binding" evidence="11">
    <location>
        <begin position="239"/>
        <end position="507"/>
    </location>
</feature>
<dbReference type="GO" id="GO:0005730">
    <property type="term" value="C:nucleolus"/>
    <property type="evidence" value="ECO:0007669"/>
    <property type="project" value="UniProtKB-SubCell"/>
</dbReference>
<keyword evidence="5 9" id="KW-0378">Hydrolase</keyword>
<dbReference type="InterPro" id="IPR011545">
    <property type="entry name" value="DEAD/DEAH_box_helicase_dom"/>
</dbReference>
<comment type="catalytic activity">
    <reaction evidence="9">
        <text>ATP + H2O = ADP + phosphate + H(+)</text>
        <dbReference type="Rhea" id="RHEA:13065"/>
        <dbReference type="ChEBI" id="CHEBI:15377"/>
        <dbReference type="ChEBI" id="CHEBI:15378"/>
        <dbReference type="ChEBI" id="CHEBI:30616"/>
        <dbReference type="ChEBI" id="CHEBI:43474"/>
        <dbReference type="ChEBI" id="CHEBI:456216"/>
        <dbReference type="EC" id="3.6.4.13"/>
    </reaction>
</comment>
<dbReference type="Pfam" id="PF13959">
    <property type="entry name" value="CTE_SPB4"/>
    <property type="match status" value="1"/>
</dbReference>
<comment type="domain">
    <text evidence="9">The Q motif is unique to and characteristic of the DEAD box family of RNA helicases and controls ATP binding and hydrolysis.</text>
</comment>
<feature type="compositionally biased region" description="Low complexity" evidence="10">
    <location>
        <begin position="403"/>
        <end position="416"/>
    </location>
</feature>
<dbReference type="GO" id="GO:0005524">
    <property type="term" value="F:ATP binding"/>
    <property type="evidence" value="ECO:0007669"/>
    <property type="project" value="UniProtKB-UniRule"/>
</dbReference>
<feature type="region of interest" description="Disordered" evidence="10">
    <location>
        <begin position="397"/>
        <end position="416"/>
    </location>
</feature>
<dbReference type="SMART" id="SM01178">
    <property type="entry name" value="DUF4217"/>
    <property type="match status" value="1"/>
</dbReference>
<dbReference type="Gene3D" id="3.40.50.300">
    <property type="entry name" value="P-loop containing nucleotide triphosphate hydrolases"/>
    <property type="match status" value="2"/>
</dbReference>
<dbReference type="InterPro" id="IPR014001">
    <property type="entry name" value="Helicase_ATP-bd"/>
</dbReference>
<evidence type="ECO:0000256" key="3">
    <source>
        <dbReference type="ARBA" id="ARBA00022552"/>
    </source>
</evidence>
<dbReference type="InterPro" id="IPR001650">
    <property type="entry name" value="Helicase_C-like"/>
</dbReference>
<keyword evidence="7 9" id="KW-0067">ATP-binding</keyword>
<evidence type="ECO:0000313" key="14">
    <source>
        <dbReference type="Proteomes" id="UP001342314"/>
    </source>
</evidence>
<evidence type="ECO:0000256" key="6">
    <source>
        <dbReference type="ARBA" id="ARBA00022806"/>
    </source>
</evidence>
<organism evidence="13 14">
    <name type="scientific">Rhodotorula paludigena</name>
    <dbReference type="NCBI Taxonomy" id="86838"/>
    <lineage>
        <taxon>Eukaryota</taxon>
        <taxon>Fungi</taxon>
        <taxon>Dikarya</taxon>
        <taxon>Basidiomycota</taxon>
        <taxon>Pucciniomycotina</taxon>
        <taxon>Microbotryomycetes</taxon>
        <taxon>Sporidiobolales</taxon>
        <taxon>Sporidiobolaceae</taxon>
        <taxon>Rhodotorula</taxon>
    </lineage>
</organism>
<dbReference type="InterPro" id="IPR025313">
    <property type="entry name" value="SPB4-like_CTE"/>
</dbReference>
<comment type="similarity">
    <text evidence="9">Belongs to the DEAD box helicase family.</text>
</comment>
<gene>
    <name evidence="13" type="ORF">Rhopal_002436-T1</name>
</gene>
<keyword evidence="14" id="KW-1185">Reference proteome</keyword>
<dbReference type="GO" id="GO:0003724">
    <property type="term" value="F:RNA helicase activity"/>
    <property type="evidence" value="ECO:0007669"/>
    <property type="project" value="UniProtKB-EC"/>
</dbReference>
<dbReference type="GO" id="GO:0016787">
    <property type="term" value="F:hydrolase activity"/>
    <property type="evidence" value="ECO:0007669"/>
    <property type="project" value="UniProtKB-KW"/>
</dbReference>
<feature type="compositionally biased region" description="Basic and acidic residues" evidence="10">
    <location>
        <begin position="38"/>
        <end position="61"/>
    </location>
</feature>
<feature type="region of interest" description="Disordered" evidence="10">
    <location>
        <begin position="136"/>
        <end position="186"/>
    </location>
</feature>
<feature type="region of interest" description="Disordered" evidence="10">
    <location>
        <begin position="535"/>
        <end position="570"/>
    </location>
</feature>
<comment type="caution">
    <text evidence="13">The sequence shown here is derived from an EMBL/GenBank/DDBJ whole genome shotgun (WGS) entry which is preliminary data.</text>
</comment>
<dbReference type="EMBL" id="BQKY01000005">
    <property type="protein sequence ID" value="GJN89450.1"/>
    <property type="molecule type" value="Genomic_DNA"/>
</dbReference>
<evidence type="ECO:0000256" key="4">
    <source>
        <dbReference type="ARBA" id="ARBA00022741"/>
    </source>
</evidence>
<keyword evidence="6 9" id="KW-0347">Helicase</keyword>